<keyword evidence="3" id="KW-1185">Reference proteome</keyword>
<dbReference type="STRING" id="1419482.SAMN05444266_103408"/>
<sequence length="122" mass="13385">MKKLLQAEEILLTAASIYLLSKYSLGLSIWVWIPLFLAPDLSMLGYLVNTRVGAWTYNLFHHRGIAVAIAATGYAAGIPVLLTAGLLLFAHSTFDRMMGYGLKYNDDFGHTHLGKIGKAARS</sequence>
<dbReference type="AlphaFoldDB" id="A0A1M7AU08"/>
<feature type="transmembrane region" description="Helical" evidence="1">
    <location>
        <begin position="65"/>
        <end position="90"/>
    </location>
</feature>
<protein>
    <recommendedName>
        <fullName evidence="4">DUF4260 domain-containing protein</fullName>
    </recommendedName>
</protein>
<keyword evidence="1" id="KW-0472">Membrane</keyword>
<dbReference type="OrthoDB" id="9813911at2"/>
<dbReference type="InterPro" id="IPR025356">
    <property type="entry name" value="DUF4260"/>
</dbReference>
<keyword evidence="1" id="KW-1133">Transmembrane helix</keyword>
<feature type="transmembrane region" description="Helical" evidence="1">
    <location>
        <begin position="12"/>
        <end position="33"/>
    </location>
</feature>
<evidence type="ECO:0000313" key="2">
    <source>
        <dbReference type="EMBL" id="SHL46151.1"/>
    </source>
</evidence>
<dbReference type="Proteomes" id="UP000184420">
    <property type="component" value="Unassembled WGS sequence"/>
</dbReference>
<dbReference type="Pfam" id="PF14079">
    <property type="entry name" value="DUF4260"/>
    <property type="match status" value="1"/>
</dbReference>
<dbReference type="EMBL" id="FRBL01000003">
    <property type="protein sequence ID" value="SHL46151.1"/>
    <property type="molecule type" value="Genomic_DNA"/>
</dbReference>
<name>A0A1M7AU08_9BACT</name>
<accession>A0A1M7AU08</accession>
<gene>
    <name evidence="2" type="ORF">SAMN05444266_103408</name>
</gene>
<proteinExistence type="predicted"/>
<organism evidence="2 3">
    <name type="scientific">Chitinophaga jiangningensis</name>
    <dbReference type="NCBI Taxonomy" id="1419482"/>
    <lineage>
        <taxon>Bacteria</taxon>
        <taxon>Pseudomonadati</taxon>
        <taxon>Bacteroidota</taxon>
        <taxon>Chitinophagia</taxon>
        <taxon>Chitinophagales</taxon>
        <taxon>Chitinophagaceae</taxon>
        <taxon>Chitinophaga</taxon>
    </lineage>
</organism>
<evidence type="ECO:0008006" key="4">
    <source>
        <dbReference type="Google" id="ProtNLM"/>
    </source>
</evidence>
<dbReference type="RefSeq" id="WP_073080215.1">
    <property type="nucleotide sequence ID" value="NZ_FRBL01000003.1"/>
</dbReference>
<evidence type="ECO:0000313" key="3">
    <source>
        <dbReference type="Proteomes" id="UP000184420"/>
    </source>
</evidence>
<keyword evidence="1" id="KW-0812">Transmembrane</keyword>
<evidence type="ECO:0000256" key="1">
    <source>
        <dbReference type="SAM" id="Phobius"/>
    </source>
</evidence>
<reference evidence="2 3" key="1">
    <citation type="submission" date="2016-11" db="EMBL/GenBank/DDBJ databases">
        <authorList>
            <person name="Jaros S."/>
            <person name="Januszkiewicz K."/>
            <person name="Wedrychowicz H."/>
        </authorList>
    </citation>
    <scope>NUCLEOTIDE SEQUENCE [LARGE SCALE GENOMIC DNA]</scope>
    <source>
        <strain evidence="2 3">DSM 27406</strain>
    </source>
</reference>